<evidence type="ECO:0000313" key="2">
    <source>
        <dbReference type="Proteomes" id="UP001148629"/>
    </source>
</evidence>
<accession>A0ACC1SSD7</accession>
<name>A0ACC1SSD7_9HYPO</name>
<reference evidence="1" key="1">
    <citation type="submission" date="2022-08" db="EMBL/GenBank/DDBJ databases">
        <title>Genome Sequence of Fusarium decemcellulare.</title>
        <authorList>
            <person name="Buettner E."/>
        </authorList>
    </citation>
    <scope>NUCLEOTIDE SEQUENCE</scope>
    <source>
        <strain evidence="1">Babe19</strain>
    </source>
</reference>
<proteinExistence type="predicted"/>
<dbReference type="EMBL" id="JANRMS010000151">
    <property type="protein sequence ID" value="KAJ3545432.1"/>
    <property type="molecule type" value="Genomic_DNA"/>
</dbReference>
<organism evidence="1 2">
    <name type="scientific">Fusarium decemcellulare</name>
    <dbReference type="NCBI Taxonomy" id="57161"/>
    <lineage>
        <taxon>Eukaryota</taxon>
        <taxon>Fungi</taxon>
        <taxon>Dikarya</taxon>
        <taxon>Ascomycota</taxon>
        <taxon>Pezizomycotina</taxon>
        <taxon>Sordariomycetes</taxon>
        <taxon>Hypocreomycetidae</taxon>
        <taxon>Hypocreales</taxon>
        <taxon>Nectriaceae</taxon>
        <taxon>Fusarium</taxon>
        <taxon>Fusarium decemcellulare species complex</taxon>
    </lineage>
</organism>
<comment type="caution">
    <text evidence="1">The sequence shown here is derived from an EMBL/GenBank/DDBJ whole genome shotgun (WGS) entry which is preliminary data.</text>
</comment>
<evidence type="ECO:0000313" key="1">
    <source>
        <dbReference type="EMBL" id="KAJ3545432.1"/>
    </source>
</evidence>
<sequence length="80" mass="8625">MSTDTINDVPSGSENLMLLRFIYDTSSVHDRLVQHTLDNGAAASESMKSKASADACPITGSIKPDDKDPKKRETGESRGK</sequence>
<dbReference type="Proteomes" id="UP001148629">
    <property type="component" value="Unassembled WGS sequence"/>
</dbReference>
<keyword evidence="2" id="KW-1185">Reference proteome</keyword>
<protein>
    <submittedName>
        <fullName evidence="1">Uncharacterized protein</fullName>
    </submittedName>
</protein>
<gene>
    <name evidence="1" type="ORF">NM208_g2513</name>
</gene>